<keyword evidence="2" id="KW-0813">Transport</keyword>
<feature type="transmembrane region" description="Helical" evidence="7">
    <location>
        <begin position="6"/>
        <end position="22"/>
    </location>
</feature>
<feature type="transmembrane region" description="Helical" evidence="7">
    <location>
        <begin position="64"/>
        <end position="83"/>
    </location>
</feature>
<dbReference type="OrthoDB" id="3435874at2"/>
<proteinExistence type="predicted"/>
<keyword evidence="4 7" id="KW-0812">Transmembrane</keyword>
<feature type="transmembrane region" description="Helical" evidence="7">
    <location>
        <begin position="103"/>
        <end position="120"/>
    </location>
</feature>
<dbReference type="Proteomes" id="UP000092213">
    <property type="component" value="Chromosome"/>
</dbReference>
<dbReference type="GO" id="GO:0055085">
    <property type="term" value="P:transmembrane transport"/>
    <property type="evidence" value="ECO:0007669"/>
    <property type="project" value="InterPro"/>
</dbReference>
<evidence type="ECO:0000313" key="9">
    <source>
        <dbReference type="EMBL" id="ANN72787.1"/>
    </source>
</evidence>
<organism evidence="9 11">
    <name type="scientific">Bordetella bronchialis</name>
    <dbReference type="NCBI Taxonomy" id="463025"/>
    <lineage>
        <taxon>Bacteria</taxon>
        <taxon>Pseudomonadati</taxon>
        <taxon>Pseudomonadota</taxon>
        <taxon>Betaproteobacteria</taxon>
        <taxon>Burkholderiales</taxon>
        <taxon>Alcaligenaceae</taxon>
        <taxon>Bordetella</taxon>
    </lineage>
</organism>
<name>A0A193FJ50_9BORD</name>
<feature type="transmembrane region" description="Helical" evidence="7">
    <location>
        <begin position="34"/>
        <end position="52"/>
    </location>
</feature>
<evidence type="ECO:0000256" key="3">
    <source>
        <dbReference type="ARBA" id="ARBA00022475"/>
    </source>
</evidence>
<evidence type="ECO:0000256" key="6">
    <source>
        <dbReference type="ARBA" id="ARBA00023136"/>
    </source>
</evidence>
<dbReference type="AlphaFoldDB" id="A0A193FJ50"/>
<dbReference type="KEGG" id="bbro:BAU06_16545"/>
<evidence type="ECO:0000256" key="1">
    <source>
        <dbReference type="ARBA" id="ARBA00004141"/>
    </source>
</evidence>
<gene>
    <name evidence="8" type="ORF">BAU06_16545</name>
    <name evidence="9" type="ORF">BAU08_16790</name>
</gene>
<protein>
    <submittedName>
        <fullName evidence="9">Transporter</fullName>
    </submittedName>
</protein>
<evidence type="ECO:0000256" key="2">
    <source>
        <dbReference type="ARBA" id="ARBA00022448"/>
    </source>
</evidence>
<dbReference type="EMBL" id="CP016171">
    <property type="protein sequence ID" value="ANN72787.1"/>
    <property type="molecule type" value="Genomic_DNA"/>
</dbReference>
<evidence type="ECO:0000256" key="7">
    <source>
        <dbReference type="SAM" id="Phobius"/>
    </source>
</evidence>
<feature type="transmembrane region" description="Helical" evidence="7">
    <location>
        <begin position="290"/>
        <end position="308"/>
    </location>
</feature>
<dbReference type="EMBL" id="CP016170">
    <property type="protein sequence ID" value="ANN67695.1"/>
    <property type="molecule type" value="Genomic_DNA"/>
</dbReference>
<reference evidence="10 11" key="1">
    <citation type="submission" date="2016-06" db="EMBL/GenBank/DDBJ databases">
        <title>Complete genome sequences of Bordetella bronchialis and Bordetella flabilis.</title>
        <authorList>
            <person name="LiPuma J.J."/>
            <person name="Spilker T."/>
        </authorList>
    </citation>
    <scope>NUCLEOTIDE SEQUENCE [LARGE SCALE GENOMIC DNA]</scope>
    <source>
        <strain evidence="9 11">AU17976</strain>
        <strain evidence="8 10">AU3182</strain>
    </source>
</reference>
<dbReference type="PANTHER" id="PTHR36838">
    <property type="entry name" value="AUXIN EFFLUX CARRIER FAMILY PROTEIN"/>
    <property type="match status" value="1"/>
</dbReference>
<keyword evidence="5 7" id="KW-1133">Transmembrane helix</keyword>
<dbReference type="Proteomes" id="UP000091897">
    <property type="component" value="Chromosome"/>
</dbReference>
<feature type="transmembrane region" description="Helical" evidence="7">
    <location>
        <begin position="256"/>
        <end position="278"/>
    </location>
</feature>
<feature type="transmembrane region" description="Helical" evidence="7">
    <location>
        <begin position="195"/>
        <end position="215"/>
    </location>
</feature>
<dbReference type="PANTHER" id="PTHR36838:SF3">
    <property type="entry name" value="TRANSPORTER AUXIN EFFLUX CARRIER EC FAMILY"/>
    <property type="match status" value="1"/>
</dbReference>
<evidence type="ECO:0000313" key="8">
    <source>
        <dbReference type="EMBL" id="ANN67695.1"/>
    </source>
</evidence>
<sequence length="314" mass="32552">MHAVATAALPVFALILVGWLAARKRLLGPTASDVLNRYVVYLSLPALLFRAMSQVTWDQLAHAGYLLSFLGGIAAAFAVALVAHRGKATPLTDVSIEALSNSYANVGFMGIPLCLVIFGPQSLAPAVVATLMTACVLFGVSIALIEADQRQGQHFATTAAKVGGALIRNPLLISPVLGFAWAATGAPLPESIDRFLVLLGNSASPCALIAIGLFLAQTEAGGDGVVVARVVAAKLLVQPAITALLAFGVFSMPPVWAWTAVLLSALPIGTGPFILAQLYGRDARVASRTILLSTLASVITISALVAWIEGHGVR</sequence>
<keyword evidence="3" id="KW-1003">Cell membrane</keyword>
<evidence type="ECO:0000313" key="10">
    <source>
        <dbReference type="Proteomes" id="UP000091897"/>
    </source>
</evidence>
<feature type="transmembrane region" description="Helical" evidence="7">
    <location>
        <begin position="126"/>
        <end position="145"/>
    </location>
</feature>
<keyword evidence="6 7" id="KW-0472">Membrane</keyword>
<evidence type="ECO:0000256" key="5">
    <source>
        <dbReference type="ARBA" id="ARBA00022989"/>
    </source>
</evidence>
<feature type="transmembrane region" description="Helical" evidence="7">
    <location>
        <begin position="227"/>
        <end position="250"/>
    </location>
</feature>
<feature type="transmembrane region" description="Helical" evidence="7">
    <location>
        <begin position="166"/>
        <end position="183"/>
    </location>
</feature>
<evidence type="ECO:0000256" key="4">
    <source>
        <dbReference type="ARBA" id="ARBA00022692"/>
    </source>
</evidence>
<dbReference type="GO" id="GO:0016020">
    <property type="term" value="C:membrane"/>
    <property type="evidence" value="ECO:0007669"/>
    <property type="project" value="UniProtKB-SubCell"/>
</dbReference>
<dbReference type="InterPro" id="IPR004776">
    <property type="entry name" value="Mem_transp_PIN-like"/>
</dbReference>
<dbReference type="STRING" id="463025.BAU08_16790"/>
<keyword evidence="10" id="KW-1185">Reference proteome</keyword>
<dbReference type="RefSeq" id="WP_066352217.1">
    <property type="nucleotide sequence ID" value="NZ_CBCSFJ010000001.1"/>
</dbReference>
<comment type="subcellular location">
    <subcellularLocation>
        <location evidence="1">Membrane</location>
        <topology evidence="1">Multi-pass membrane protein</topology>
    </subcellularLocation>
</comment>
<evidence type="ECO:0000313" key="11">
    <source>
        <dbReference type="Proteomes" id="UP000092213"/>
    </source>
</evidence>
<accession>A0A193FJ50</accession>
<dbReference type="Pfam" id="PF03547">
    <property type="entry name" value="Mem_trans"/>
    <property type="match status" value="1"/>
</dbReference>